<keyword evidence="2" id="KW-0378">Hydrolase</keyword>
<dbReference type="REBASE" id="404368">
    <property type="entry name" value="Cur6451ORF733P"/>
</dbReference>
<dbReference type="OrthoDB" id="9786971at2"/>
<evidence type="ECO:0000313" key="5">
    <source>
        <dbReference type="EMBL" id="QKF85139.1"/>
    </source>
</evidence>
<dbReference type="REBASE" id="404370">
    <property type="entry name" value="Cur6451ORF1159P"/>
</dbReference>
<dbReference type="REBASE" id="422370">
    <property type="entry name" value="Cur10941ORF435P"/>
</dbReference>
<dbReference type="GO" id="GO:0004519">
    <property type="term" value="F:endonuclease activity"/>
    <property type="evidence" value="ECO:0007669"/>
    <property type="project" value="UniProtKB-KW"/>
</dbReference>
<dbReference type="REBASE" id="421851">
    <property type="entry name" value="Cur10941ORF87P"/>
</dbReference>
<dbReference type="EMBL" id="CP053832">
    <property type="protein sequence ID" value="QKF84694.1"/>
    <property type="molecule type" value="Genomic_DNA"/>
</dbReference>
<dbReference type="EMBL" id="CP053832">
    <property type="protein sequence ID" value="QKF85012.1"/>
    <property type="molecule type" value="Genomic_DNA"/>
</dbReference>
<sequence>MTLWTQNSLELANNYDYLDRLYSVYPVISNIRRNLDQETINELSSMLTSPPNFERGNLLRLLLNLDIFPIKDSYVAYLRRDRSAIDRNPNTVCRIENIIVNMGLTNVLNEITRPIEANRQMGQHFKNWVNSTNFNFDKTDNIDVFLNTDTLMVFIGNDNIMLNLAKDIFGYTGNKGIDFIAKRGENVAIGEAKFLTDFGGHQNAQLNDAKNILLDGSFTPCDYQIFPIAILDGVLYIQNTATRMTKNHMSEFVNNSTNELIMSALLLSSFVVTL</sequence>
<evidence type="ECO:0000313" key="6">
    <source>
        <dbReference type="Proteomes" id="UP000509722"/>
    </source>
</evidence>
<organism evidence="2 6">
    <name type="scientific">Campylobacter ureolyticus</name>
    <dbReference type="NCBI Taxonomy" id="827"/>
    <lineage>
        <taxon>Bacteria</taxon>
        <taxon>Pseudomonadati</taxon>
        <taxon>Campylobacterota</taxon>
        <taxon>Epsilonproteobacteria</taxon>
        <taxon>Campylobacterales</taxon>
        <taxon>Campylobacteraceae</taxon>
        <taxon>Campylobacter</taxon>
    </lineage>
</organism>
<keyword evidence="2" id="KW-0540">Nuclease</keyword>
<evidence type="ECO:0000313" key="1">
    <source>
        <dbReference type="EMBL" id="QKF84226.1"/>
    </source>
</evidence>
<dbReference type="RefSeq" id="WP_018713960.1">
    <property type="nucleotide sequence ID" value="NZ_CP053832.1"/>
</dbReference>
<dbReference type="Pfam" id="PF06300">
    <property type="entry name" value="Tsp45I"/>
    <property type="match status" value="1"/>
</dbReference>
<protein>
    <submittedName>
        <fullName evidence="2">Type IIP restriction/modification system, restriction endonuclease</fullName>
    </submittedName>
</protein>
<dbReference type="REBASE" id="422377">
    <property type="entry name" value="Cur10941ORF950P"/>
</dbReference>
<dbReference type="EMBL" id="CP053832">
    <property type="protein sequence ID" value="QKF84630.1"/>
    <property type="molecule type" value="Genomic_DNA"/>
</dbReference>
<name>A0A381EFG9_9BACT</name>
<dbReference type="REBASE" id="404372">
    <property type="entry name" value="Cur6451ORF1230P"/>
</dbReference>
<dbReference type="REBASE" id="404374">
    <property type="entry name" value="Cur6451ORF1574P"/>
</dbReference>
<dbReference type="InterPro" id="IPR010443">
    <property type="entry name" value="Restrct_endonuc_II_Tsp45I"/>
</dbReference>
<proteinExistence type="predicted"/>
<dbReference type="AlphaFoldDB" id="A0A381EFG9"/>
<gene>
    <name evidence="1" type="ORF">CURT_0735</name>
    <name evidence="2" type="ORF">CURT_1158</name>
    <name evidence="3" type="ORF">CURT_1232</name>
    <name evidence="4" type="ORF">CURT_1575</name>
    <name evidence="5" type="ORF">CURT_1717</name>
</gene>
<dbReference type="EMBL" id="CP053832">
    <property type="protein sequence ID" value="QKF84226.1"/>
    <property type="molecule type" value="Genomic_DNA"/>
</dbReference>
<reference evidence="2 6" key="1">
    <citation type="submission" date="2020-05" db="EMBL/GenBank/DDBJ databases">
        <title>Complete genome sequencing of Campylobacter and Arcobacter type strains.</title>
        <authorList>
            <person name="Miller W.G."/>
            <person name="Yee E."/>
        </authorList>
    </citation>
    <scope>NUCLEOTIDE SEQUENCE [LARGE SCALE GENOMIC DNA]</scope>
    <source>
        <strain evidence="2 6">LMG 6451</strain>
    </source>
</reference>
<evidence type="ECO:0000313" key="4">
    <source>
        <dbReference type="EMBL" id="QKF85012.1"/>
    </source>
</evidence>
<dbReference type="EMBL" id="CP053832">
    <property type="protein sequence ID" value="QKF85139.1"/>
    <property type="molecule type" value="Genomic_DNA"/>
</dbReference>
<dbReference type="Proteomes" id="UP000509722">
    <property type="component" value="Chromosome"/>
</dbReference>
<accession>A0A381EFG9</accession>
<keyword evidence="2" id="KW-0255">Endonuclease</keyword>
<dbReference type="GeneID" id="77176625"/>
<evidence type="ECO:0000313" key="2">
    <source>
        <dbReference type="EMBL" id="QKF84630.1"/>
    </source>
</evidence>
<dbReference type="REBASE" id="422372">
    <property type="entry name" value="Cur10941ORF509P"/>
</dbReference>
<dbReference type="REBASE" id="404376">
    <property type="entry name" value="Cur6451ORF1718P"/>
</dbReference>
<evidence type="ECO:0000313" key="3">
    <source>
        <dbReference type="EMBL" id="QKF84694.1"/>
    </source>
</evidence>